<proteinExistence type="predicted"/>
<evidence type="ECO:0000256" key="1">
    <source>
        <dbReference type="SAM" id="MobiDB-lite"/>
    </source>
</evidence>
<name>A0A7J0CZ57_STRMI</name>
<accession>A0A7J0CZ57</accession>
<protein>
    <submittedName>
        <fullName evidence="2">Uncharacterized protein</fullName>
    </submittedName>
</protein>
<reference evidence="2 3" key="1">
    <citation type="submission" date="2020-05" db="EMBL/GenBank/DDBJ databases">
        <title>Whole genome shotgun sequence of Streptomyces microflavus NBRC 13062.</title>
        <authorList>
            <person name="Komaki H."/>
            <person name="Tamura T."/>
        </authorList>
    </citation>
    <scope>NUCLEOTIDE SEQUENCE [LARGE SCALE GENOMIC DNA]</scope>
    <source>
        <strain evidence="2 3">NBRC 13062</strain>
    </source>
</reference>
<gene>
    <name evidence="2" type="ORF">Smic_63090</name>
</gene>
<sequence>MVQAAREDHAGDLLLEEELDVVGLRDPALGLGAEHRGEPLLGEGAADHLGEGREDRVLQLGQDEPDQPGPLPRNCVGRS</sequence>
<evidence type="ECO:0000313" key="3">
    <source>
        <dbReference type="Proteomes" id="UP000498740"/>
    </source>
</evidence>
<evidence type="ECO:0000313" key="2">
    <source>
        <dbReference type="EMBL" id="GFN07753.1"/>
    </source>
</evidence>
<dbReference type="Proteomes" id="UP000498740">
    <property type="component" value="Unassembled WGS sequence"/>
</dbReference>
<comment type="caution">
    <text evidence="2">The sequence shown here is derived from an EMBL/GenBank/DDBJ whole genome shotgun (WGS) entry which is preliminary data.</text>
</comment>
<dbReference type="AlphaFoldDB" id="A0A7J0CZ57"/>
<dbReference type="EMBL" id="BLWD01000001">
    <property type="protein sequence ID" value="GFN07753.1"/>
    <property type="molecule type" value="Genomic_DNA"/>
</dbReference>
<feature type="region of interest" description="Disordered" evidence="1">
    <location>
        <begin position="60"/>
        <end position="79"/>
    </location>
</feature>
<organism evidence="2 3">
    <name type="scientific">Streptomyces microflavus</name>
    <name type="common">Streptomyces lipmanii</name>
    <dbReference type="NCBI Taxonomy" id="1919"/>
    <lineage>
        <taxon>Bacteria</taxon>
        <taxon>Bacillati</taxon>
        <taxon>Actinomycetota</taxon>
        <taxon>Actinomycetes</taxon>
        <taxon>Kitasatosporales</taxon>
        <taxon>Streptomycetaceae</taxon>
        <taxon>Streptomyces</taxon>
    </lineage>
</organism>